<dbReference type="InterPro" id="IPR047589">
    <property type="entry name" value="DUF11_rpt"/>
</dbReference>
<dbReference type="InterPro" id="IPR054215">
    <property type="entry name" value="DUF6923"/>
</dbReference>
<dbReference type="Pfam" id="PF20009">
    <property type="entry name" value="GEVED"/>
    <property type="match status" value="1"/>
</dbReference>
<protein>
    <recommendedName>
        <fullName evidence="5">DUF11 domain-containing protein</fullName>
    </recommendedName>
</protein>
<dbReference type="InterPro" id="IPR045474">
    <property type="entry name" value="GEVED"/>
</dbReference>
<dbReference type="Proteomes" id="UP000249794">
    <property type="component" value="Unassembled WGS sequence"/>
</dbReference>
<dbReference type="Pfam" id="PF21959">
    <property type="entry name" value="DUF6923"/>
    <property type="match status" value="1"/>
</dbReference>
<evidence type="ECO:0000313" key="4">
    <source>
        <dbReference type="Proteomes" id="UP000249794"/>
    </source>
</evidence>
<sequence length="964" mass="99974">MGFNASRSGTATWSSGVQVQNDSIVGDYLFLQPNNTANYLSSSNKVTYVFSFPQRLTSFSMIGSGLNNDDGTTIIASYQGVPIQITAANFSNLSPGMTLKDADGDGQRDTVVSSNTTGGVSVNTNTYNLNITGPIDTIRVVSGKDSASLGTVTIGLRTFEYCTQGATSNVIDYGDAPDSYGTTNANNGARHNIVSGLHLGTAPDSESDAVLPLDGTGDGADEDGITLPTLTAGNTSYTIPASNITATGSGTLHGWVDFDKNGTFSASEYASVAVTNGTPSGNLVWNSITAGAAGNTYARFRFTTDASINASRPSGIAGNGEVEDYRLAIASPPSASQPFTCDTSLYIVIGAEFNPFSQLSRINRSVEPFTFDPIGPQINNYNYNALAYNPVDNYLYGIVEFTQSGSPFLPGTVLKIGTDGVPVSLGIPQGYAIPYRPNAGTFLADGTYVIGRQTNSIVTLNVTTSPPTATNRGTVTGALFDDIAVNPYDTTPNRVYGVDANSNRLVHFNLANTGAGVTAVGGNTNFSHNYGSQFYDVFGNLLYRSGGINELYTIAADGSSTKIANTPSGGSHDGASCFSVGLSKEVNNSQPVAAGQTVTYTYRIANSSSLAMSVTLSDDLRSVSDYAGTAAENESSTPINGTYTGTVSTPSGTVTLSNSNQTITISGIALPPRSITPITVEVTVPSSATLDTYYNQATLTGLPPNFVPLVQSDYPATALYEDPTPLAVMPAVANVPNVLLAKRITAINRGLFDEQLFNTLGSESYVNVGTNADDDNAVNWPGAATTANTGSSTGQPVESYIAGIAGINDSTAVENKTIRPGDQIEYTIPFLSNGNAIARGLLICDRIPANTTFLSTAFNSSTPAAAGSGDRGIFISFNGLNVALTNVNDGDEIAATGGNDNGIGGYYFAPGIDPSSAFAGKTVSCGGPNTNGAIVVDSSDVPNATGDGVPNNSYGFIRFRTVIN</sequence>
<dbReference type="AlphaFoldDB" id="A0A2W4ZD62"/>
<organism evidence="3 4">
    <name type="scientific">Phormidesmis priestleyi</name>
    <dbReference type="NCBI Taxonomy" id="268141"/>
    <lineage>
        <taxon>Bacteria</taxon>
        <taxon>Bacillati</taxon>
        <taxon>Cyanobacteriota</taxon>
        <taxon>Cyanophyceae</taxon>
        <taxon>Leptolyngbyales</taxon>
        <taxon>Leptolyngbyaceae</taxon>
        <taxon>Phormidesmis</taxon>
    </lineage>
</organism>
<evidence type="ECO:0000259" key="1">
    <source>
        <dbReference type="Pfam" id="PF20009"/>
    </source>
</evidence>
<name>A0A2W4ZD62_9CYAN</name>
<dbReference type="EMBL" id="QBMP01000067">
    <property type="protein sequence ID" value="PZO56551.1"/>
    <property type="molecule type" value="Genomic_DNA"/>
</dbReference>
<dbReference type="NCBIfam" id="TIGR01451">
    <property type="entry name" value="B_ant_repeat"/>
    <property type="match status" value="1"/>
</dbReference>
<evidence type="ECO:0000259" key="2">
    <source>
        <dbReference type="Pfam" id="PF21959"/>
    </source>
</evidence>
<evidence type="ECO:0008006" key="5">
    <source>
        <dbReference type="Google" id="ProtNLM"/>
    </source>
</evidence>
<gene>
    <name evidence="3" type="ORF">DCF15_08400</name>
</gene>
<feature type="domain" description="DUF6923" evidence="2">
    <location>
        <begin position="357"/>
        <end position="578"/>
    </location>
</feature>
<proteinExistence type="predicted"/>
<reference evidence="4" key="1">
    <citation type="submission" date="2018-04" db="EMBL/GenBank/DDBJ databases">
        <authorList>
            <person name="Cornet L."/>
        </authorList>
    </citation>
    <scope>NUCLEOTIDE SEQUENCE [LARGE SCALE GENOMIC DNA]</scope>
</reference>
<comment type="caution">
    <text evidence="3">The sequence shown here is derived from an EMBL/GenBank/DDBJ whole genome shotgun (WGS) entry which is preliminary data.</text>
</comment>
<accession>A0A2W4ZD62</accession>
<feature type="domain" description="GEVED" evidence="1">
    <location>
        <begin position="252"/>
        <end position="327"/>
    </location>
</feature>
<evidence type="ECO:0000313" key="3">
    <source>
        <dbReference type="EMBL" id="PZO56551.1"/>
    </source>
</evidence>
<reference evidence="3 4" key="2">
    <citation type="submission" date="2018-06" db="EMBL/GenBank/DDBJ databases">
        <title>Metagenomic assembly of (sub)arctic Cyanobacteria and their associated microbiome from non-axenic cultures.</title>
        <authorList>
            <person name="Baurain D."/>
        </authorList>
    </citation>
    <scope>NUCLEOTIDE SEQUENCE [LARGE SCALE GENOMIC DNA]</scope>
    <source>
        <strain evidence="3">ULC027bin1</strain>
    </source>
</reference>